<dbReference type="Proteomes" id="UP000324222">
    <property type="component" value="Unassembled WGS sequence"/>
</dbReference>
<feature type="region of interest" description="Disordered" evidence="1">
    <location>
        <begin position="145"/>
        <end position="164"/>
    </location>
</feature>
<name>A0A5B7EWM7_PORTR</name>
<keyword evidence="3" id="KW-1185">Reference proteome</keyword>
<dbReference type="AlphaFoldDB" id="A0A5B7EWM7"/>
<evidence type="ECO:0000313" key="3">
    <source>
        <dbReference type="Proteomes" id="UP000324222"/>
    </source>
</evidence>
<comment type="caution">
    <text evidence="2">The sequence shown here is derived from an EMBL/GenBank/DDBJ whole genome shotgun (WGS) entry which is preliminary data.</text>
</comment>
<evidence type="ECO:0000313" key="2">
    <source>
        <dbReference type="EMBL" id="MPC37586.1"/>
    </source>
</evidence>
<reference evidence="2 3" key="1">
    <citation type="submission" date="2019-05" db="EMBL/GenBank/DDBJ databases">
        <title>Another draft genome of Portunus trituberculatus and its Hox gene families provides insights of decapod evolution.</title>
        <authorList>
            <person name="Jeong J.-H."/>
            <person name="Song I."/>
            <person name="Kim S."/>
            <person name="Choi T."/>
            <person name="Kim D."/>
            <person name="Ryu S."/>
            <person name="Kim W."/>
        </authorList>
    </citation>
    <scope>NUCLEOTIDE SEQUENCE [LARGE SCALE GENOMIC DNA]</scope>
    <source>
        <tissue evidence="2">Muscle</tissue>
    </source>
</reference>
<feature type="compositionally biased region" description="Polar residues" evidence="1">
    <location>
        <begin position="239"/>
        <end position="260"/>
    </location>
</feature>
<feature type="region of interest" description="Disordered" evidence="1">
    <location>
        <begin position="173"/>
        <end position="207"/>
    </location>
</feature>
<dbReference type="EMBL" id="VSRR010003825">
    <property type="protein sequence ID" value="MPC37586.1"/>
    <property type="molecule type" value="Genomic_DNA"/>
</dbReference>
<organism evidence="2 3">
    <name type="scientific">Portunus trituberculatus</name>
    <name type="common">Swimming crab</name>
    <name type="synonym">Neptunus trituberculatus</name>
    <dbReference type="NCBI Taxonomy" id="210409"/>
    <lineage>
        <taxon>Eukaryota</taxon>
        <taxon>Metazoa</taxon>
        <taxon>Ecdysozoa</taxon>
        <taxon>Arthropoda</taxon>
        <taxon>Crustacea</taxon>
        <taxon>Multicrustacea</taxon>
        <taxon>Malacostraca</taxon>
        <taxon>Eumalacostraca</taxon>
        <taxon>Eucarida</taxon>
        <taxon>Decapoda</taxon>
        <taxon>Pleocyemata</taxon>
        <taxon>Brachyura</taxon>
        <taxon>Eubrachyura</taxon>
        <taxon>Portunoidea</taxon>
        <taxon>Portunidae</taxon>
        <taxon>Portuninae</taxon>
        <taxon>Portunus</taxon>
    </lineage>
</organism>
<protein>
    <submittedName>
        <fullName evidence="2">Uncharacterized protein</fullName>
    </submittedName>
</protein>
<feature type="compositionally biased region" description="Basic and acidic residues" evidence="1">
    <location>
        <begin position="193"/>
        <end position="202"/>
    </location>
</feature>
<proteinExistence type="predicted"/>
<sequence length="304" mass="32837">MFLRIAATQPLGKFLPYRVSLVRYWEAPEAACTQPGERSACQRSVRVNGNEECARWSARRHCCCSSCFFSRTAAHPARNARNAAADLLHAHTPHCASVTSTHTNCGGDKSRRSLAPYFPRTPTPTPSLATPPLNTNSPPSCMVLGGGPSPKHRSSLVQRGHPQEHSLVLPRPCLSPASVHPAQPRPAPPLLKAAREGGDGPHPHGPLAARRARLRCISEWEGEGGRKKAARHTARSPATHASPSQVSSIQTFASTDSTRLPLQKPSLKSSGPHVLSRPARCPRLGERTPVNATPVPNIRSNLYR</sequence>
<accession>A0A5B7EWM7</accession>
<gene>
    <name evidence="2" type="ORF">E2C01_031073</name>
</gene>
<feature type="region of interest" description="Disordered" evidence="1">
    <location>
        <begin position="222"/>
        <end position="304"/>
    </location>
</feature>
<evidence type="ECO:0000256" key="1">
    <source>
        <dbReference type="SAM" id="MobiDB-lite"/>
    </source>
</evidence>